<evidence type="ECO:0000256" key="9">
    <source>
        <dbReference type="ARBA" id="ARBA00023136"/>
    </source>
</evidence>
<dbReference type="InterPro" id="IPR016186">
    <property type="entry name" value="C-type_lectin-like/link_sf"/>
</dbReference>
<feature type="transmembrane region" description="Helical" evidence="13">
    <location>
        <begin position="879"/>
        <end position="898"/>
    </location>
</feature>
<evidence type="ECO:0000256" key="7">
    <source>
        <dbReference type="ARBA" id="ARBA00022989"/>
    </source>
</evidence>
<evidence type="ECO:0000256" key="1">
    <source>
        <dbReference type="ARBA" id="ARBA00004141"/>
    </source>
</evidence>
<dbReference type="InterPro" id="IPR038050">
    <property type="entry name" value="Neuro_actylchol_rec"/>
</dbReference>
<dbReference type="InterPro" id="IPR036719">
    <property type="entry name" value="Neuro-gated_channel_TM_sf"/>
</dbReference>
<evidence type="ECO:0000256" key="10">
    <source>
        <dbReference type="ARBA" id="ARBA00023157"/>
    </source>
</evidence>
<protein>
    <recommendedName>
        <fullName evidence="15">C-type lectin domain-containing protein</fullName>
    </recommendedName>
</protein>
<dbReference type="InterPro" id="IPR036055">
    <property type="entry name" value="LDL_receptor-like_sf"/>
</dbReference>
<dbReference type="Pfam" id="PF02931">
    <property type="entry name" value="Neur_chan_LBD"/>
    <property type="match status" value="1"/>
</dbReference>
<dbReference type="CDD" id="cd00112">
    <property type="entry name" value="LDLa"/>
    <property type="match status" value="1"/>
</dbReference>
<dbReference type="InterPro" id="IPR006028">
    <property type="entry name" value="GABAA/Glycine_rcpt"/>
</dbReference>
<evidence type="ECO:0000256" key="4">
    <source>
        <dbReference type="ARBA" id="ARBA00022475"/>
    </source>
</evidence>
<dbReference type="Gene3D" id="2.60.120.200">
    <property type="match status" value="1"/>
</dbReference>
<feature type="disulfide bond" evidence="12">
    <location>
        <begin position="426"/>
        <end position="444"/>
    </location>
</feature>
<dbReference type="AlphaFoldDB" id="A0AAE1GMC3"/>
<gene>
    <name evidence="16" type="ORF">Pcinc_004095</name>
</gene>
<dbReference type="Gene3D" id="3.10.100.10">
    <property type="entry name" value="Mannose-Binding Protein A, subunit A"/>
    <property type="match status" value="1"/>
</dbReference>
<dbReference type="GO" id="GO:0004888">
    <property type="term" value="F:transmembrane signaling receptor activity"/>
    <property type="evidence" value="ECO:0007669"/>
    <property type="project" value="InterPro"/>
</dbReference>
<dbReference type="Gene3D" id="1.20.58.390">
    <property type="entry name" value="Neurotransmitter-gated ion-channel transmembrane domain"/>
    <property type="match status" value="1"/>
</dbReference>
<evidence type="ECO:0000256" key="3">
    <source>
        <dbReference type="ARBA" id="ARBA00022448"/>
    </source>
</evidence>
<dbReference type="SUPFAM" id="SSF57424">
    <property type="entry name" value="LDL receptor-like module"/>
    <property type="match status" value="1"/>
</dbReference>
<proteinExistence type="inferred from homology"/>
<dbReference type="Gene3D" id="2.70.170.10">
    <property type="entry name" value="Neurotransmitter-gated ion-channel ligand-binding domain"/>
    <property type="match status" value="1"/>
</dbReference>
<dbReference type="InterPro" id="IPR001304">
    <property type="entry name" value="C-type_lectin-like"/>
</dbReference>
<dbReference type="SUPFAM" id="SSF49899">
    <property type="entry name" value="Concanavalin A-like lectins/glucanases"/>
    <property type="match status" value="1"/>
</dbReference>
<dbReference type="InterPro" id="IPR002172">
    <property type="entry name" value="LDrepeatLR_classA_rpt"/>
</dbReference>
<feature type="domain" description="C-type lectin" evidence="15">
    <location>
        <begin position="221"/>
        <end position="322"/>
    </location>
</feature>
<keyword evidence="9 13" id="KW-0472">Membrane</keyword>
<feature type="transmembrane region" description="Helical" evidence="13">
    <location>
        <begin position="741"/>
        <end position="762"/>
    </location>
</feature>
<evidence type="ECO:0000256" key="5">
    <source>
        <dbReference type="ARBA" id="ARBA00022692"/>
    </source>
</evidence>
<dbReference type="Pfam" id="PF00057">
    <property type="entry name" value="Ldl_recept_a"/>
    <property type="match status" value="1"/>
</dbReference>
<dbReference type="SUPFAM" id="SSF63712">
    <property type="entry name" value="Nicotinic receptor ligand binding domain-like"/>
    <property type="match status" value="1"/>
</dbReference>
<evidence type="ECO:0000256" key="2">
    <source>
        <dbReference type="ARBA" id="ARBA00004236"/>
    </source>
</evidence>
<keyword evidence="3 13" id="KW-0813">Transport</keyword>
<organism evidence="16 17">
    <name type="scientific">Petrolisthes cinctipes</name>
    <name type="common">Flat porcelain crab</name>
    <dbReference type="NCBI Taxonomy" id="88211"/>
    <lineage>
        <taxon>Eukaryota</taxon>
        <taxon>Metazoa</taxon>
        <taxon>Ecdysozoa</taxon>
        <taxon>Arthropoda</taxon>
        <taxon>Crustacea</taxon>
        <taxon>Multicrustacea</taxon>
        <taxon>Malacostraca</taxon>
        <taxon>Eumalacostraca</taxon>
        <taxon>Eucarida</taxon>
        <taxon>Decapoda</taxon>
        <taxon>Pleocyemata</taxon>
        <taxon>Anomura</taxon>
        <taxon>Galatheoidea</taxon>
        <taxon>Porcellanidae</taxon>
        <taxon>Petrolisthes</taxon>
    </lineage>
</organism>
<dbReference type="Pfam" id="PF00059">
    <property type="entry name" value="Lectin_C"/>
    <property type="match status" value="1"/>
</dbReference>
<dbReference type="PROSITE" id="PS00236">
    <property type="entry name" value="NEUROTR_ION_CHANNEL"/>
    <property type="match status" value="1"/>
</dbReference>
<dbReference type="PROSITE" id="PS50068">
    <property type="entry name" value="LDLRA_2"/>
    <property type="match status" value="1"/>
</dbReference>
<dbReference type="InterPro" id="IPR023415">
    <property type="entry name" value="LDLR_class-A_CS"/>
</dbReference>
<feature type="disulfide bond" evidence="12">
    <location>
        <begin position="438"/>
        <end position="453"/>
    </location>
</feature>
<reference evidence="16" key="1">
    <citation type="submission" date="2023-10" db="EMBL/GenBank/DDBJ databases">
        <title>Genome assemblies of two species of porcelain crab, Petrolisthes cinctipes and Petrolisthes manimaculis (Anomura: Porcellanidae).</title>
        <authorList>
            <person name="Angst P."/>
        </authorList>
    </citation>
    <scope>NUCLEOTIDE SEQUENCE</scope>
    <source>
        <strain evidence="16">PB745_01</strain>
        <tissue evidence="16">Gill</tissue>
    </source>
</reference>
<dbReference type="InterPro" id="IPR013320">
    <property type="entry name" value="ConA-like_dom_sf"/>
</dbReference>
<keyword evidence="10 12" id="KW-1015">Disulfide bond</keyword>
<evidence type="ECO:0000313" key="16">
    <source>
        <dbReference type="EMBL" id="KAK3892128.1"/>
    </source>
</evidence>
<dbReference type="SMART" id="SM00192">
    <property type="entry name" value="LDLa"/>
    <property type="match status" value="1"/>
</dbReference>
<evidence type="ECO:0000256" key="13">
    <source>
        <dbReference type="RuleBase" id="RU000687"/>
    </source>
</evidence>
<comment type="subcellular location">
    <subcellularLocation>
        <location evidence="2">Cell membrane</location>
    </subcellularLocation>
    <subcellularLocation>
        <location evidence="1">Membrane</location>
        <topology evidence="1">Multi-pass membrane protein</topology>
    </subcellularLocation>
</comment>
<sequence>MNCEDCERGWHHDQQLVAQSVTTAPPSASASVCVRIQSVLFPSSHTVFSLTSLQQTREINGEIFVDYVRPIVSGAFYFLGITEPLQVLTWYHYCLTYHHTRHTSHPTSRVICSELSPGISPDGLADSTLVLGQYSLGYLDGYTKTRSFSGQVTHVGVWGRTLSPREVMQVARCNGDPPGLVISWDDDWILNNSSFVNLEESEVCERKEPKSKYIKLFAMPYHSAVKACAGLGGFLPVPLNLKHARDLLQVMKTQRKLEMIWVGATDQLQEGVYISDHTGEEIEWQVWGDNDPNGLQWQNCLILDETFLHDYPCHVSRDSLCYLPSYREWTLKGPCEEDTANYKYSLLHPDKGQLVFRGYYQYEIIEKNESWLWRNVITDNVIARLPFEENRWPMGSRNWTLETEVCGKKGKYSLQLSSCLGHEFTCRDGSCVPRTRRCNQRPDCRDGSDEWECVLVRRPTGYHHTLPPPSHVPGTPLPITLNIRLLSLSLSDKDSYLEVTYHLNLTWKDLRLRFHNLKSASRLNQVPVTDHYKLWTPTLTLVNVRGTERTRVDEEAVITVHRRGLPMDQDLSLPEDVDIYQGAENHLSVDRKYTSQFLCDLNLQLYPFDTQHCLLYMQVLSAATDFVLLEMNGSFVTYEGARLLIEYTVISVSLQTNNSNIMGEAEVSVELQRRVGYPIISIYIPTVILLILAYLSLIFRQENFEARVMSSLTVLLVLAALFTQTSTSLPKTSYFKMVDVWLLFSISLIFFVILFHVLIDLARDGKLSTSSSSSSSSSSEGSGGITKKQHQRRPRGISMVKPITEPIITEGCQHVRPFITEAGQQVRPFITRGGQQGIPHFKRSPSSPSSVTSRWFHSPGTDIEEEKSKTFADKLFKHALIFIPCYFGIFNFIYWIYIFA</sequence>
<dbReference type="SUPFAM" id="SSF90112">
    <property type="entry name" value="Neurotransmitter-gated ion-channel transmembrane pore"/>
    <property type="match status" value="1"/>
</dbReference>
<dbReference type="InterPro" id="IPR006201">
    <property type="entry name" value="Neur_channel"/>
</dbReference>
<dbReference type="PRINTS" id="PR00253">
    <property type="entry name" value="GABAARECEPTR"/>
</dbReference>
<dbReference type="InterPro" id="IPR016187">
    <property type="entry name" value="CTDL_fold"/>
</dbReference>
<keyword evidence="11 13" id="KW-0407">Ion channel</keyword>
<keyword evidence="6" id="KW-0732">Signal</keyword>
<dbReference type="EMBL" id="JAWQEG010000286">
    <property type="protein sequence ID" value="KAK3892128.1"/>
    <property type="molecule type" value="Genomic_DNA"/>
</dbReference>
<dbReference type="InterPro" id="IPR018000">
    <property type="entry name" value="Neurotransmitter_ion_chnl_CS"/>
</dbReference>
<dbReference type="GO" id="GO:0005886">
    <property type="term" value="C:plasma membrane"/>
    <property type="evidence" value="ECO:0007669"/>
    <property type="project" value="UniProtKB-SubCell"/>
</dbReference>
<evidence type="ECO:0000256" key="12">
    <source>
        <dbReference type="PROSITE-ProRule" id="PRU00124"/>
    </source>
</evidence>
<dbReference type="PROSITE" id="PS50041">
    <property type="entry name" value="C_TYPE_LECTIN_2"/>
    <property type="match status" value="1"/>
</dbReference>
<feature type="region of interest" description="Disordered" evidence="14">
    <location>
        <begin position="768"/>
        <end position="796"/>
    </location>
</feature>
<dbReference type="PRINTS" id="PR00252">
    <property type="entry name" value="NRIONCHANNEL"/>
</dbReference>
<feature type="transmembrane region" description="Helical" evidence="13">
    <location>
        <begin position="675"/>
        <end position="699"/>
    </location>
</feature>
<dbReference type="GO" id="GO:0005230">
    <property type="term" value="F:extracellular ligand-gated monoatomic ion channel activity"/>
    <property type="evidence" value="ECO:0007669"/>
    <property type="project" value="InterPro"/>
</dbReference>
<evidence type="ECO:0000256" key="11">
    <source>
        <dbReference type="ARBA" id="ARBA00023303"/>
    </source>
</evidence>
<keyword evidence="17" id="KW-1185">Reference proteome</keyword>
<evidence type="ECO:0000256" key="8">
    <source>
        <dbReference type="ARBA" id="ARBA00023065"/>
    </source>
</evidence>
<evidence type="ECO:0000259" key="15">
    <source>
        <dbReference type="PROSITE" id="PS50041"/>
    </source>
</evidence>
<feature type="compositionally biased region" description="Low complexity" evidence="14">
    <location>
        <begin position="768"/>
        <end position="780"/>
    </location>
</feature>
<accession>A0AAE1GMC3</accession>
<dbReference type="PROSITE" id="PS01209">
    <property type="entry name" value="LDLRA_1"/>
    <property type="match status" value="1"/>
</dbReference>
<dbReference type="Proteomes" id="UP001286313">
    <property type="component" value="Unassembled WGS sequence"/>
</dbReference>
<dbReference type="InterPro" id="IPR006202">
    <property type="entry name" value="Neur_chan_lig-bd"/>
</dbReference>
<evidence type="ECO:0000256" key="6">
    <source>
        <dbReference type="ARBA" id="ARBA00022729"/>
    </source>
</evidence>
<keyword evidence="7 13" id="KW-1133">Transmembrane helix</keyword>
<feature type="transmembrane region" description="Helical" evidence="13">
    <location>
        <begin position="711"/>
        <end position="729"/>
    </location>
</feature>
<dbReference type="Gene3D" id="4.10.400.10">
    <property type="entry name" value="Low-density Lipoprotein Receptor"/>
    <property type="match status" value="1"/>
</dbReference>
<comment type="similarity">
    <text evidence="13">Belongs to the ligand-gated ion channel (TC 1.A.9) family.</text>
</comment>
<dbReference type="SUPFAM" id="SSF56436">
    <property type="entry name" value="C-type lectin-like"/>
    <property type="match status" value="1"/>
</dbReference>
<dbReference type="CDD" id="cd00037">
    <property type="entry name" value="CLECT"/>
    <property type="match status" value="1"/>
</dbReference>
<keyword evidence="8 13" id="KW-0406">Ion transport</keyword>
<keyword evidence="4" id="KW-1003">Cell membrane</keyword>
<keyword evidence="5 13" id="KW-0812">Transmembrane</keyword>
<dbReference type="InterPro" id="IPR036734">
    <property type="entry name" value="Neur_chan_lig-bd_sf"/>
</dbReference>
<name>A0AAE1GMC3_PETCI</name>
<dbReference type="PANTHER" id="PTHR18945">
    <property type="entry name" value="NEUROTRANSMITTER GATED ION CHANNEL"/>
    <property type="match status" value="1"/>
</dbReference>
<evidence type="ECO:0000256" key="14">
    <source>
        <dbReference type="SAM" id="MobiDB-lite"/>
    </source>
</evidence>
<feature type="disulfide bond" evidence="12">
    <location>
        <begin position="419"/>
        <end position="431"/>
    </location>
</feature>
<evidence type="ECO:0000313" key="17">
    <source>
        <dbReference type="Proteomes" id="UP001286313"/>
    </source>
</evidence>
<comment type="caution">
    <text evidence="16">The sequence shown here is derived from an EMBL/GenBank/DDBJ whole genome shotgun (WGS) entry which is preliminary data.</text>
</comment>